<dbReference type="RefSeq" id="WP_101954700.1">
    <property type="nucleotide sequence ID" value="NZ_PKHE01000024.1"/>
</dbReference>
<dbReference type="Pfam" id="PF09852">
    <property type="entry name" value="DUF2079"/>
    <property type="match status" value="1"/>
</dbReference>
<keyword evidence="1" id="KW-1133">Transmembrane helix</keyword>
<feature type="transmembrane region" description="Helical" evidence="1">
    <location>
        <begin position="533"/>
        <end position="551"/>
    </location>
</feature>
<feature type="transmembrane region" description="Helical" evidence="1">
    <location>
        <begin position="155"/>
        <end position="176"/>
    </location>
</feature>
<dbReference type="EMBL" id="PKHE01000024">
    <property type="protein sequence ID" value="PKY87577.1"/>
    <property type="molecule type" value="Genomic_DNA"/>
</dbReference>
<dbReference type="Proteomes" id="UP000234384">
    <property type="component" value="Unassembled WGS sequence"/>
</dbReference>
<evidence type="ECO:0000256" key="1">
    <source>
        <dbReference type="SAM" id="Phobius"/>
    </source>
</evidence>
<feature type="transmembrane region" description="Helical" evidence="1">
    <location>
        <begin position="346"/>
        <end position="373"/>
    </location>
</feature>
<protein>
    <recommendedName>
        <fullName evidence="4">DUF2079 domain-containing protein</fullName>
    </recommendedName>
</protein>
<name>A0A2I1JW21_9LACT</name>
<proteinExistence type="predicted"/>
<feature type="transmembrane region" description="Helical" evidence="1">
    <location>
        <begin position="501"/>
        <end position="521"/>
    </location>
</feature>
<feature type="transmembrane region" description="Helical" evidence="1">
    <location>
        <begin position="188"/>
        <end position="209"/>
    </location>
</feature>
<evidence type="ECO:0008006" key="4">
    <source>
        <dbReference type="Google" id="ProtNLM"/>
    </source>
</evidence>
<organism evidence="2 3">
    <name type="scientific">Falseniella ignava</name>
    <dbReference type="NCBI Taxonomy" id="137730"/>
    <lineage>
        <taxon>Bacteria</taxon>
        <taxon>Bacillati</taxon>
        <taxon>Bacillota</taxon>
        <taxon>Bacilli</taxon>
        <taxon>Lactobacillales</taxon>
        <taxon>Aerococcaceae</taxon>
        <taxon>Falseniella</taxon>
    </lineage>
</organism>
<keyword evidence="1" id="KW-0812">Transmembrane</keyword>
<evidence type="ECO:0000313" key="3">
    <source>
        <dbReference type="Proteomes" id="UP000234384"/>
    </source>
</evidence>
<comment type="caution">
    <text evidence="2">The sequence shown here is derived from an EMBL/GenBank/DDBJ whole genome shotgun (WGS) entry which is preliminary data.</text>
</comment>
<feature type="transmembrane region" description="Helical" evidence="1">
    <location>
        <begin position="270"/>
        <end position="289"/>
    </location>
</feature>
<feature type="transmembrane region" description="Helical" evidence="1">
    <location>
        <begin position="43"/>
        <end position="60"/>
    </location>
</feature>
<reference evidence="2 3" key="1">
    <citation type="submission" date="2017-12" db="EMBL/GenBank/DDBJ databases">
        <title>Phylogenetic diversity of female urinary microbiome.</title>
        <authorList>
            <person name="Thomas-White K."/>
            <person name="Wolfe A.J."/>
        </authorList>
    </citation>
    <scope>NUCLEOTIDE SEQUENCE [LARGE SCALE GENOMIC DNA]</scope>
    <source>
        <strain evidence="2 3">UMB0898</strain>
    </source>
</reference>
<feature type="transmembrane region" description="Helical" evidence="1">
    <location>
        <begin position="385"/>
        <end position="406"/>
    </location>
</feature>
<accession>A0A2I1JW21</accession>
<evidence type="ECO:0000313" key="2">
    <source>
        <dbReference type="EMBL" id="PKY87577.1"/>
    </source>
</evidence>
<feature type="transmembrane region" description="Helical" evidence="1">
    <location>
        <begin position="301"/>
        <end position="319"/>
    </location>
</feature>
<dbReference type="InterPro" id="IPR018650">
    <property type="entry name" value="STSV1_Orf64"/>
</dbReference>
<sequence>MMLNLDRLFPSSLKYLLEGYLLYFLLSLFFSSSSQLITQLNPAFSTSSFVLIILIGGFIAYRVERVWPSGSFSLFSFLMFVIFNVLIVFIFEPAILIGYLIFLLPFLIHFYLSRSSNYKYDYLLYGCLIVETIIKLVIIGWHSEHSVFTFNLSKQLYFSFSMWLIIFVSTVLTLLFAQRISLKRFKYITVLLLTFILCFVSGILLLRIFMVSSFNYDMGIFTQMFHNIVRGAGPVTTLERDGLLSHFKVHVSPTLYLLAPIFAMFPRPETLNLMQVVLTLLGLIPLYLILKQFEFKQTTRFLLLALYIVLPGMLTGHLYDFHENALLPPLLLSLIYCVISQKRWGVLLFTLLTLGVKEDAMIYVLSLGLYFILQDKFEFSRSFRRILIYVMILWPIIYFSGCILWLNQYGDGAMTSRFKNFMLPEQSGLGAVVKNALMNPSFTLHNLMKPTKIIFLIIVVISTVGMIFIQMNWTTYLLLLPLLVINLLSDYPYQIDLGKQYAYGSFTLILWMLILGVDVLSQQFQRKHHVIRWLLTLAFGASYAFTMTNYWPQSYRFTDYAQNKLHFQKIRQELRSLDKEAVILTNSNSTVELADHPYVYDLFYHHQQEYDPAVDYIVIPRHWYQGEMAEWEVVELYLEQGFKMISPINREMLIFGRE</sequence>
<dbReference type="OrthoDB" id="2210955at2"/>
<feature type="transmembrane region" description="Helical" evidence="1">
    <location>
        <begin position="122"/>
        <end position="143"/>
    </location>
</feature>
<feature type="transmembrane region" description="Helical" evidence="1">
    <location>
        <begin position="476"/>
        <end position="495"/>
    </location>
</feature>
<dbReference type="AlphaFoldDB" id="A0A2I1JW21"/>
<feature type="transmembrane region" description="Helical" evidence="1">
    <location>
        <begin position="96"/>
        <end position="113"/>
    </location>
</feature>
<feature type="transmembrane region" description="Helical" evidence="1">
    <location>
        <begin position="72"/>
        <end position="90"/>
    </location>
</feature>
<gene>
    <name evidence="2" type="ORF">CYJ57_07125</name>
</gene>
<keyword evidence="1" id="KW-0472">Membrane</keyword>